<proteinExistence type="predicted"/>
<sequence>MLTFAKPLSPLLIGASLLLGACQPHGEGSSPIPGDLSDTRPFDAIAPDEAVHVLGTEPFWNGDIANATLLWKTPEDADGTATAVERFAGRGGLSFTGTLDGKPVVVMVTQGECSDGMSDRTFPFTATVSLGGAQLNGCAWTARHPYTGPEAP</sequence>
<gene>
    <name evidence="1" type="ORF">GRI97_16155</name>
</gene>
<name>A0A6I4U1H9_9SPHN</name>
<evidence type="ECO:0000313" key="1">
    <source>
        <dbReference type="EMBL" id="MXP00524.1"/>
    </source>
</evidence>
<evidence type="ECO:0000313" key="2">
    <source>
        <dbReference type="Proteomes" id="UP000469430"/>
    </source>
</evidence>
<dbReference type="RefSeq" id="WP_161392264.1">
    <property type="nucleotide sequence ID" value="NZ_JBHSCP010000003.1"/>
</dbReference>
<dbReference type="Proteomes" id="UP000469430">
    <property type="component" value="Unassembled WGS sequence"/>
</dbReference>
<accession>A0A6I4U1H9</accession>
<protein>
    <recommendedName>
        <fullName evidence="3">Lipoprotein</fullName>
    </recommendedName>
</protein>
<dbReference type="EMBL" id="WTYJ01000004">
    <property type="protein sequence ID" value="MXP00524.1"/>
    <property type="molecule type" value="Genomic_DNA"/>
</dbReference>
<keyword evidence="2" id="KW-1185">Reference proteome</keyword>
<reference evidence="1 2" key="1">
    <citation type="submission" date="2019-12" db="EMBL/GenBank/DDBJ databases">
        <title>Genomic-based taxomic classification of the family Erythrobacteraceae.</title>
        <authorList>
            <person name="Xu L."/>
        </authorList>
    </citation>
    <scope>NUCLEOTIDE SEQUENCE [LARGE SCALE GENOMIC DNA]</scope>
    <source>
        <strain evidence="1 2">S36</strain>
    </source>
</reference>
<comment type="caution">
    <text evidence="1">The sequence shown here is derived from an EMBL/GenBank/DDBJ whole genome shotgun (WGS) entry which is preliminary data.</text>
</comment>
<dbReference type="AlphaFoldDB" id="A0A6I4U1H9"/>
<dbReference type="PROSITE" id="PS51257">
    <property type="entry name" value="PROKAR_LIPOPROTEIN"/>
    <property type="match status" value="1"/>
</dbReference>
<evidence type="ECO:0008006" key="3">
    <source>
        <dbReference type="Google" id="ProtNLM"/>
    </source>
</evidence>
<organism evidence="1 2">
    <name type="scientific">Croceibacterium xixiisoli</name>
    <dbReference type="NCBI Taxonomy" id="1476466"/>
    <lineage>
        <taxon>Bacteria</taxon>
        <taxon>Pseudomonadati</taxon>
        <taxon>Pseudomonadota</taxon>
        <taxon>Alphaproteobacteria</taxon>
        <taxon>Sphingomonadales</taxon>
        <taxon>Erythrobacteraceae</taxon>
        <taxon>Croceibacterium</taxon>
    </lineage>
</organism>
<dbReference type="OrthoDB" id="5489750at2"/>